<evidence type="ECO:0000256" key="2">
    <source>
        <dbReference type="ARBA" id="ARBA00022448"/>
    </source>
</evidence>
<protein>
    <submittedName>
        <fullName evidence="11">Uncharacterized protein</fullName>
    </submittedName>
</protein>
<dbReference type="SUPFAM" id="SSF103506">
    <property type="entry name" value="Mitochondrial carrier"/>
    <property type="match status" value="1"/>
</dbReference>
<dbReference type="PANTHER" id="PTHR45829">
    <property type="entry name" value="MITOCHONDRIAL CARRIER PROTEIN RIM2"/>
    <property type="match status" value="1"/>
</dbReference>
<dbReference type="GO" id="GO:1990519">
    <property type="term" value="P:pyrimidine nucleotide import into mitochondrion"/>
    <property type="evidence" value="ECO:0007669"/>
    <property type="project" value="TreeGrafter"/>
</dbReference>
<keyword evidence="2 10" id="KW-0813">Transport</keyword>
<feature type="repeat" description="Solcar" evidence="9">
    <location>
        <begin position="246"/>
        <end position="359"/>
    </location>
</feature>
<comment type="caution">
    <text evidence="11">The sequence shown here is derived from an EMBL/GenBank/DDBJ whole genome shotgun (WGS) entry which is preliminary data.</text>
</comment>
<dbReference type="PANTHER" id="PTHR45829:SF1">
    <property type="entry name" value="CARRIER PROTEIN, PUTATIVE (AFU_ORTHOLOGUE AFUA_4G06780)-RELATED"/>
    <property type="match status" value="1"/>
</dbReference>
<dbReference type="PROSITE" id="PS50920">
    <property type="entry name" value="SOLCAR"/>
    <property type="match status" value="2"/>
</dbReference>
<dbReference type="OrthoDB" id="10266426at2759"/>
<accession>A0A0P7BD52</accession>
<dbReference type="GO" id="GO:0005743">
    <property type="term" value="C:mitochondrial inner membrane"/>
    <property type="evidence" value="ECO:0007669"/>
    <property type="project" value="UniProtKB-SubCell"/>
</dbReference>
<sequence>MLDDLDNLNLATEALALVDTRFRAISSIEEIILKVYEDGPSLHIRRRMESYGWTIHAREPVEEEDWDGNSNDFDDDFYRDEYGSADDEYVDDYDIDNDTNMRCNASPDNPLVAYEELGYNGDEYTAECVLWSLYQQSKVSLPEAYPQLSSSPNTTNFLSSIAAGTAATVATNPIWTVKTRLMSQAYRPYAAYKMYMTEGMGAFYSGLRASLLGLSHVAIQFPAYEYLKTALTGRGMGASRSDSNTADWAGILSASLLSKIVASSMTYPHEVIRTRLQTQRRPVPGAEFLEGLGGFNGLRSIGVRSMLLQPKYRGVFHAFQVILREEGWRALYNGMGVNIARSVPAAMVTMLTYEYVMGSLSRLKDCAQRDDQDD</sequence>
<keyword evidence="8 9" id="KW-0472">Membrane</keyword>
<dbReference type="Pfam" id="PF00153">
    <property type="entry name" value="Mito_carr"/>
    <property type="match status" value="2"/>
</dbReference>
<evidence type="ECO:0000256" key="6">
    <source>
        <dbReference type="ARBA" id="ARBA00022989"/>
    </source>
</evidence>
<feature type="repeat" description="Solcar" evidence="9">
    <location>
        <begin position="151"/>
        <end position="230"/>
    </location>
</feature>
<dbReference type="EMBL" id="LKCW01000137">
    <property type="protein sequence ID" value="KPM38334.1"/>
    <property type="molecule type" value="Genomic_DNA"/>
</dbReference>
<dbReference type="InterPro" id="IPR018108">
    <property type="entry name" value="MCP_transmembrane"/>
</dbReference>
<evidence type="ECO:0000313" key="11">
    <source>
        <dbReference type="EMBL" id="KPM38334.1"/>
    </source>
</evidence>
<name>A0A0P7BD52_9HYPO</name>
<comment type="similarity">
    <text evidence="10">Belongs to the mitochondrial carrier (TC 2.A.29) family.</text>
</comment>
<evidence type="ECO:0000313" key="12">
    <source>
        <dbReference type="Proteomes" id="UP000050424"/>
    </source>
</evidence>
<gene>
    <name evidence="11" type="ORF">AK830_g8225</name>
</gene>
<evidence type="ECO:0000256" key="1">
    <source>
        <dbReference type="ARBA" id="ARBA00004448"/>
    </source>
</evidence>
<dbReference type="GO" id="GO:0015218">
    <property type="term" value="F:pyrimidine nucleotide transmembrane transporter activity"/>
    <property type="evidence" value="ECO:0007669"/>
    <property type="project" value="InterPro"/>
</dbReference>
<comment type="subcellular location">
    <subcellularLocation>
        <location evidence="1">Mitochondrion inner membrane</location>
        <topology evidence="1">Multi-pass membrane protein</topology>
    </subcellularLocation>
</comment>
<keyword evidence="12" id="KW-1185">Reference proteome</keyword>
<keyword evidence="3 9" id="KW-0812">Transmembrane</keyword>
<evidence type="ECO:0000256" key="4">
    <source>
        <dbReference type="ARBA" id="ARBA00022737"/>
    </source>
</evidence>
<evidence type="ECO:0000256" key="5">
    <source>
        <dbReference type="ARBA" id="ARBA00022792"/>
    </source>
</evidence>
<evidence type="ECO:0000256" key="10">
    <source>
        <dbReference type="RuleBase" id="RU000488"/>
    </source>
</evidence>
<dbReference type="Proteomes" id="UP000050424">
    <property type="component" value="Unassembled WGS sequence"/>
</dbReference>
<evidence type="ECO:0000256" key="8">
    <source>
        <dbReference type="ARBA" id="ARBA00023136"/>
    </source>
</evidence>
<evidence type="ECO:0000256" key="9">
    <source>
        <dbReference type="PROSITE-ProRule" id="PRU00282"/>
    </source>
</evidence>
<dbReference type="InterPro" id="IPR023395">
    <property type="entry name" value="MCP_dom_sf"/>
</dbReference>
<evidence type="ECO:0000256" key="3">
    <source>
        <dbReference type="ARBA" id="ARBA00022692"/>
    </source>
</evidence>
<dbReference type="InterPro" id="IPR049562">
    <property type="entry name" value="SLC25A33/36-like"/>
</dbReference>
<dbReference type="AlphaFoldDB" id="A0A0P7BD52"/>
<keyword evidence="5" id="KW-0999">Mitochondrion inner membrane</keyword>
<keyword evidence="4" id="KW-0677">Repeat</keyword>
<dbReference type="Gene3D" id="1.50.40.10">
    <property type="entry name" value="Mitochondrial carrier domain"/>
    <property type="match status" value="1"/>
</dbReference>
<organism evidence="11 12">
    <name type="scientific">Neonectria ditissima</name>
    <dbReference type="NCBI Taxonomy" id="78410"/>
    <lineage>
        <taxon>Eukaryota</taxon>
        <taxon>Fungi</taxon>
        <taxon>Dikarya</taxon>
        <taxon>Ascomycota</taxon>
        <taxon>Pezizomycotina</taxon>
        <taxon>Sordariomycetes</taxon>
        <taxon>Hypocreomycetidae</taxon>
        <taxon>Hypocreales</taxon>
        <taxon>Nectriaceae</taxon>
        <taxon>Neonectria</taxon>
    </lineage>
</organism>
<evidence type="ECO:0000256" key="7">
    <source>
        <dbReference type="ARBA" id="ARBA00023128"/>
    </source>
</evidence>
<reference evidence="11 12" key="1">
    <citation type="submission" date="2015-09" db="EMBL/GenBank/DDBJ databases">
        <title>Draft genome of a European isolate of the apple canker pathogen Neonectria ditissima.</title>
        <authorList>
            <person name="Gomez-Cortecero A."/>
            <person name="Harrison R.J."/>
            <person name="Armitage A.D."/>
        </authorList>
    </citation>
    <scope>NUCLEOTIDE SEQUENCE [LARGE SCALE GENOMIC DNA]</scope>
    <source>
        <strain evidence="11 12">R09/05</strain>
    </source>
</reference>
<proteinExistence type="inferred from homology"/>
<keyword evidence="6" id="KW-1133">Transmembrane helix</keyword>
<keyword evidence="7" id="KW-0496">Mitochondrion</keyword>